<organism evidence="3 4">
    <name type="scientific">Paraconiothyrium brasiliense</name>
    <dbReference type="NCBI Taxonomy" id="300254"/>
    <lineage>
        <taxon>Eukaryota</taxon>
        <taxon>Fungi</taxon>
        <taxon>Dikarya</taxon>
        <taxon>Ascomycota</taxon>
        <taxon>Pezizomycotina</taxon>
        <taxon>Dothideomycetes</taxon>
        <taxon>Pleosporomycetidae</taxon>
        <taxon>Pleosporales</taxon>
        <taxon>Massarineae</taxon>
        <taxon>Didymosphaeriaceae</taxon>
        <taxon>Paraconiothyrium</taxon>
    </lineage>
</organism>
<keyword evidence="2" id="KW-0472">Membrane</keyword>
<proteinExistence type="predicted"/>
<comment type="caution">
    <text evidence="3">The sequence shown here is derived from an EMBL/GenBank/DDBJ whole genome shotgun (WGS) entry which is preliminary data.</text>
</comment>
<dbReference type="PANTHER" id="PTHR34144">
    <property type="entry name" value="CHROMOSOME 8, WHOLE GENOME SHOTGUN SEQUENCE"/>
    <property type="match status" value="1"/>
</dbReference>
<dbReference type="PANTHER" id="PTHR34144:SF8">
    <property type="entry name" value="GLYCOSYLTRANSFERASE FAMILY 69 PROTEIN"/>
    <property type="match status" value="1"/>
</dbReference>
<feature type="transmembrane region" description="Helical" evidence="2">
    <location>
        <begin position="79"/>
        <end position="102"/>
    </location>
</feature>
<keyword evidence="2" id="KW-1133">Transmembrane helix</keyword>
<protein>
    <recommendedName>
        <fullName evidence="5">Glycosyltransferase family 69 protein</fullName>
    </recommendedName>
</protein>
<dbReference type="InterPro" id="IPR021047">
    <property type="entry name" value="Mannosyltransferase_CMT1"/>
</dbReference>
<evidence type="ECO:0008006" key="5">
    <source>
        <dbReference type="Google" id="ProtNLM"/>
    </source>
</evidence>
<accession>A0ABR3RL24</accession>
<gene>
    <name evidence="3" type="ORF">SLS60_004635</name>
</gene>
<evidence type="ECO:0000313" key="4">
    <source>
        <dbReference type="Proteomes" id="UP001521785"/>
    </source>
</evidence>
<keyword evidence="2" id="KW-0812">Transmembrane</keyword>
<evidence type="ECO:0000313" key="3">
    <source>
        <dbReference type="EMBL" id="KAL1605092.1"/>
    </source>
</evidence>
<dbReference type="Pfam" id="PF11735">
    <property type="entry name" value="CAP59_mtransfer"/>
    <property type="match status" value="1"/>
</dbReference>
<sequence length="556" mass="62497">MSPRLRPSAHDYELLPRASADLEDLPALGRRDSNTSSSSTKSWLGRLGHRIPGVNKLADPAVCAHYITPRRRKRSVLRLIYYTVFSLPYLFLFLVLFVGIFFPSYTHPPAHYNELRKRALASDSPGRANVHDQKVFIAAALYEEEGALTSGAWGKSVLELVHLLGPENVHLSIFENDADDITKASLRAMEKKTPSESIHHSSSLFANNVGNSTIVYEDFDLSSLPRITLPNGDSRIKRMTFLAEVRNRALAPLETSEVAFDKILYLNDVNFDPIDAAQLLFSTNVDDNGLANYGAACAVDFINAFKFYDRFATRDLDGGDMGIPFFPWFTNEGEATSRKDTIAGSDAVRVRSCWGGMTAFEAKWFQDQARFTSSNPKTTREPETSPNTGASPLRFRYDEDTFWESSECCLVHADLQYRRSGTGFPQDSGIYMNPYIRVAYDTKTLSWLSLTRRPERLYSAIHDILNRVVGFPHYNPRQHEEPGQVVTDTVWEYDDPVRAFLPNASEADLKGQYRQVERIAKPGGYCGGRFLLVINETPEQGEGHWGKIEAPAPSRP</sequence>
<evidence type="ECO:0000256" key="1">
    <source>
        <dbReference type="SAM" id="MobiDB-lite"/>
    </source>
</evidence>
<feature type="region of interest" description="Disordered" evidence="1">
    <location>
        <begin position="371"/>
        <end position="391"/>
    </location>
</feature>
<dbReference type="EMBL" id="JAKJXO020000005">
    <property type="protein sequence ID" value="KAL1605092.1"/>
    <property type="molecule type" value="Genomic_DNA"/>
</dbReference>
<evidence type="ECO:0000256" key="2">
    <source>
        <dbReference type="SAM" id="Phobius"/>
    </source>
</evidence>
<dbReference type="Proteomes" id="UP001521785">
    <property type="component" value="Unassembled WGS sequence"/>
</dbReference>
<keyword evidence="4" id="KW-1185">Reference proteome</keyword>
<name>A0ABR3RL24_9PLEO</name>
<reference evidence="3 4" key="1">
    <citation type="submission" date="2024-02" db="EMBL/GenBank/DDBJ databases">
        <title>De novo assembly and annotation of 12 fungi associated with fruit tree decline syndrome in Ontario, Canada.</title>
        <authorList>
            <person name="Sulman M."/>
            <person name="Ellouze W."/>
            <person name="Ilyukhin E."/>
        </authorList>
    </citation>
    <scope>NUCLEOTIDE SEQUENCE [LARGE SCALE GENOMIC DNA]</scope>
    <source>
        <strain evidence="3 4">M42-189</strain>
    </source>
</reference>